<evidence type="ECO:0000313" key="3">
    <source>
        <dbReference type="Proteomes" id="UP000016570"/>
    </source>
</evidence>
<dbReference type="EMBL" id="BATJ01000005">
    <property type="protein sequence ID" value="GAD66971.1"/>
    <property type="molecule type" value="Genomic_DNA"/>
</dbReference>
<reference evidence="2 3" key="1">
    <citation type="submission" date="2013-09" db="EMBL/GenBank/DDBJ databases">
        <title>Whole genome shotgun sequence of Vibrio proteolyticus NBRC 13287.</title>
        <authorList>
            <person name="Isaki S."/>
            <person name="Hosoyama A."/>
            <person name="Numata M."/>
            <person name="Hashimoto M."/>
            <person name="Hosoyama Y."/>
            <person name="Tsuchikane K."/>
            <person name="Noguchi M."/>
            <person name="Hirakata S."/>
            <person name="Ichikawa N."/>
            <person name="Ohji S."/>
            <person name="Yamazoe A."/>
            <person name="Fujita N."/>
        </authorList>
    </citation>
    <scope>NUCLEOTIDE SEQUENCE [LARGE SCALE GENOMIC DNA]</scope>
    <source>
        <strain evidence="2 3">NBRC 13287</strain>
    </source>
</reference>
<organism evidence="2 3">
    <name type="scientific">Vibrio proteolyticus NBRC 13287</name>
    <dbReference type="NCBI Taxonomy" id="1219065"/>
    <lineage>
        <taxon>Bacteria</taxon>
        <taxon>Pseudomonadati</taxon>
        <taxon>Pseudomonadota</taxon>
        <taxon>Gammaproteobacteria</taxon>
        <taxon>Vibrionales</taxon>
        <taxon>Vibrionaceae</taxon>
        <taxon>Vibrio</taxon>
    </lineage>
</organism>
<dbReference type="Proteomes" id="UP000016570">
    <property type="component" value="Unassembled WGS sequence"/>
</dbReference>
<feature type="transmembrane region" description="Helical" evidence="1">
    <location>
        <begin position="7"/>
        <end position="28"/>
    </location>
</feature>
<name>U2ZH09_VIBPR</name>
<keyword evidence="1" id="KW-1133">Transmembrane helix</keyword>
<comment type="caution">
    <text evidence="2">The sequence shown here is derived from an EMBL/GenBank/DDBJ whole genome shotgun (WGS) entry which is preliminary data.</text>
</comment>
<gene>
    <name evidence="2" type="ORF">VPR01S_05_02670</name>
</gene>
<keyword evidence="1" id="KW-0812">Transmembrane</keyword>
<dbReference type="AlphaFoldDB" id="U2ZH09"/>
<keyword evidence="3" id="KW-1185">Reference proteome</keyword>
<keyword evidence="1" id="KW-0472">Membrane</keyword>
<accession>U2ZH09</accession>
<protein>
    <submittedName>
        <fullName evidence="2">Uncharacterized protein</fullName>
    </submittedName>
</protein>
<proteinExistence type="predicted"/>
<sequence length="157" mass="17247">MIEIKKIIPTFVTLIGVIAAAIGIVQYFESKPSHDLTGQWGLNLVIENTAYNPYQGLEVGYQVYLNQTGDKVTGTGEKITENLKDLPISQRVKIDMQGRLVGAQLDLLFTLYGHKRDTIGQFRLTSISDDELEGTFSTTGAKASGSVRLTRAVLVQN</sequence>
<evidence type="ECO:0000256" key="1">
    <source>
        <dbReference type="SAM" id="Phobius"/>
    </source>
</evidence>
<evidence type="ECO:0000313" key="2">
    <source>
        <dbReference type="EMBL" id="GAD66971.1"/>
    </source>
</evidence>
<dbReference type="RefSeq" id="WP_021704946.1">
    <property type="nucleotide sequence ID" value="NZ_BATJ01000005.1"/>
</dbReference>